<keyword evidence="6 8" id="KW-0503">Monooxygenase</keyword>
<reference evidence="9 10" key="1">
    <citation type="submission" date="2018-07" db="EMBL/GenBank/DDBJ databases">
        <title>Genome analysis of Larkinella rosea.</title>
        <authorList>
            <person name="Zhou Z."/>
            <person name="Wang G."/>
        </authorList>
    </citation>
    <scope>NUCLEOTIDE SEQUENCE [LARGE SCALE GENOMIC DNA]</scope>
    <source>
        <strain evidence="10">zzj9</strain>
    </source>
</reference>
<accession>A0A368JQC9</accession>
<dbReference type="OrthoDB" id="9764248at2"/>
<dbReference type="PANTHER" id="PTHR24291">
    <property type="entry name" value="CYTOCHROME P450 FAMILY 4"/>
    <property type="match status" value="1"/>
</dbReference>
<evidence type="ECO:0000256" key="7">
    <source>
        <dbReference type="PIRSR" id="PIRSR602401-1"/>
    </source>
</evidence>
<dbReference type="PRINTS" id="PR00385">
    <property type="entry name" value="P450"/>
</dbReference>
<sequence length="465" mass="53701">MVTDEKPPKPIPKLKGIPFVGSTFDFARDPLGFLTGLQRQYDRLVQFKAVGRLITLTLTPEDAKHILQENNRNYVKSAAYDVLKMFLGNGLLNSEGDFWRRQRRLAQPAFHKQRLALLVDGMNRETTGLISQWKNRDLTGPTLVSEEMMHLALAVVTRSLFSSDVKNHLENVSESITIIIQTAYKELFNFFPFTRNWPTPRTVRYRRAVRKTEAIIYEIIESRRRQPAEIRHDDLLGMLMETRDEETGEQMTNQQLRDEVTTIFMAGHETTANALSWTFHLLATHPDITEKLREEINRVLGPDNLPTVETLRELTYTTQVIQETMRLYPPAWIFGRQPLHSDQFGDYRVEVPGADGMLICPYLLHRDPRYWENPETFDPEHFLPEQVKLRPTYAYLPFGGGPRLCIGNNFAMMEMQIVLTLLIRDFDFQPVDQKIVEPEPGITLRPKGGLRLRVQARPNTGLPVS</sequence>
<dbReference type="CDD" id="cd20620">
    <property type="entry name" value="CYP132-like"/>
    <property type="match status" value="1"/>
</dbReference>
<dbReference type="Proteomes" id="UP000253383">
    <property type="component" value="Unassembled WGS sequence"/>
</dbReference>
<dbReference type="SUPFAM" id="SSF48264">
    <property type="entry name" value="Cytochrome P450"/>
    <property type="match status" value="1"/>
</dbReference>
<keyword evidence="4 8" id="KW-0560">Oxidoreductase</keyword>
<dbReference type="PANTHER" id="PTHR24291:SF50">
    <property type="entry name" value="BIFUNCTIONAL ALBAFLAVENONE MONOOXYGENASE_TERPENE SYNTHASE"/>
    <property type="match status" value="1"/>
</dbReference>
<gene>
    <name evidence="9" type="ORF">DUE52_16625</name>
</gene>
<evidence type="ECO:0000313" key="10">
    <source>
        <dbReference type="Proteomes" id="UP000253383"/>
    </source>
</evidence>
<feature type="binding site" description="axial binding residue" evidence="7">
    <location>
        <position position="405"/>
    </location>
    <ligand>
        <name>heme</name>
        <dbReference type="ChEBI" id="CHEBI:30413"/>
    </ligand>
    <ligandPart>
        <name>Fe</name>
        <dbReference type="ChEBI" id="CHEBI:18248"/>
    </ligandPart>
</feature>
<organism evidence="9 10">
    <name type="scientific">Larkinella punicea</name>
    <dbReference type="NCBI Taxonomy" id="2315727"/>
    <lineage>
        <taxon>Bacteria</taxon>
        <taxon>Pseudomonadati</taxon>
        <taxon>Bacteroidota</taxon>
        <taxon>Cytophagia</taxon>
        <taxon>Cytophagales</taxon>
        <taxon>Spirosomataceae</taxon>
        <taxon>Larkinella</taxon>
    </lineage>
</organism>
<evidence type="ECO:0000256" key="2">
    <source>
        <dbReference type="ARBA" id="ARBA00022617"/>
    </source>
</evidence>
<dbReference type="RefSeq" id="WP_114407157.1">
    <property type="nucleotide sequence ID" value="NZ_QOWE01000013.1"/>
</dbReference>
<comment type="cofactor">
    <cofactor evidence="7">
        <name>heme</name>
        <dbReference type="ChEBI" id="CHEBI:30413"/>
    </cofactor>
</comment>
<evidence type="ECO:0000313" key="9">
    <source>
        <dbReference type="EMBL" id="RCR68381.1"/>
    </source>
</evidence>
<proteinExistence type="inferred from homology"/>
<dbReference type="GO" id="GO:0020037">
    <property type="term" value="F:heme binding"/>
    <property type="evidence" value="ECO:0007669"/>
    <property type="project" value="InterPro"/>
</dbReference>
<evidence type="ECO:0000256" key="3">
    <source>
        <dbReference type="ARBA" id="ARBA00022723"/>
    </source>
</evidence>
<keyword evidence="5 7" id="KW-0408">Iron</keyword>
<dbReference type="EMBL" id="QOWE01000013">
    <property type="protein sequence ID" value="RCR68381.1"/>
    <property type="molecule type" value="Genomic_DNA"/>
</dbReference>
<evidence type="ECO:0000256" key="6">
    <source>
        <dbReference type="ARBA" id="ARBA00023033"/>
    </source>
</evidence>
<dbReference type="InterPro" id="IPR001128">
    <property type="entry name" value="Cyt_P450"/>
</dbReference>
<comment type="caution">
    <text evidence="9">The sequence shown here is derived from an EMBL/GenBank/DDBJ whole genome shotgun (WGS) entry which is preliminary data.</text>
</comment>
<evidence type="ECO:0000256" key="4">
    <source>
        <dbReference type="ARBA" id="ARBA00023002"/>
    </source>
</evidence>
<dbReference type="Gene3D" id="1.10.630.10">
    <property type="entry name" value="Cytochrome P450"/>
    <property type="match status" value="1"/>
</dbReference>
<dbReference type="InterPro" id="IPR017972">
    <property type="entry name" value="Cyt_P450_CS"/>
</dbReference>
<dbReference type="PROSITE" id="PS00086">
    <property type="entry name" value="CYTOCHROME_P450"/>
    <property type="match status" value="1"/>
</dbReference>
<dbReference type="InterPro" id="IPR050196">
    <property type="entry name" value="Cytochrome_P450_Monoox"/>
</dbReference>
<protein>
    <submittedName>
        <fullName evidence="9">Cytochrome P450</fullName>
    </submittedName>
</protein>
<dbReference type="GO" id="GO:0005506">
    <property type="term" value="F:iron ion binding"/>
    <property type="evidence" value="ECO:0007669"/>
    <property type="project" value="InterPro"/>
</dbReference>
<dbReference type="InterPro" id="IPR036396">
    <property type="entry name" value="Cyt_P450_sf"/>
</dbReference>
<evidence type="ECO:0000256" key="1">
    <source>
        <dbReference type="ARBA" id="ARBA00010617"/>
    </source>
</evidence>
<dbReference type="GO" id="GO:0004497">
    <property type="term" value="F:monooxygenase activity"/>
    <property type="evidence" value="ECO:0007669"/>
    <property type="project" value="UniProtKB-KW"/>
</dbReference>
<comment type="similarity">
    <text evidence="1 8">Belongs to the cytochrome P450 family.</text>
</comment>
<evidence type="ECO:0000256" key="5">
    <source>
        <dbReference type="ARBA" id="ARBA00023004"/>
    </source>
</evidence>
<name>A0A368JQC9_9BACT</name>
<keyword evidence="2 7" id="KW-0349">Heme</keyword>
<dbReference type="Pfam" id="PF00067">
    <property type="entry name" value="p450"/>
    <property type="match status" value="1"/>
</dbReference>
<evidence type="ECO:0000256" key="8">
    <source>
        <dbReference type="RuleBase" id="RU000461"/>
    </source>
</evidence>
<dbReference type="GO" id="GO:0016705">
    <property type="term" value="F:oxidoreductase activity, acting on paired donors, with incorporation or reduction of molecular oxygen"/>
    <property type="evidence" value="ECO:0007669"/>
    <property type="project" value="InterPro"/>
</dbReference>
<dbReference type="PRINTS" id="PR00463">
    <property type="entry name" value="EP450I"/>
</dbReference>
<dbReference type="InterPro" id="IPR002401">
    <property type="entry name" value="Cyt_P450_E_grp-I"/>
</dbReference>
<dbReference type="AlphaFoldDB" id="A0A368JQC9"/>
<keyword evidence="3 7" id="KW-0479">Metal-binding</keyword>
<keyword evidence="10" id="KW-1185">Reference proteome</keyword>